<dbReference type="Proteomes" id="UP000003167">
    <property type="component" value="Unassembled WGS sequence"/>
</dbReference>
<protein>
    <recommendedName>
        <fullName evidence="2">Outer membrane protein beta-barrel domain-containing protein</fullName>
    </recommendedName>
</protein>
<dbReference type="EMBL" id="AGEK01000032">
    <property type="protein sequence ID" value="EHO68685.1"/>
    <property type="molecule type" value="Genomic_DNA"/>
</dbReference>
<dbReference type="AlphaFoldDB" id="H1HP45"/>
<keyword evidence="4" id="KW-1185">Reference proteome</keyword>
<dbReference type="PATRIC" id="fig|999422.3.peg.2040"/>
<comment type="caution">
    <text evidence="3">The sequence shown here is derived from an EMBL/GenBank/DDBJ whole genome shotgun (WGS) entry which is preliminary data.</text>
</comment>
<evidence type="ECO:0000313" key="4">
    <source>
        <dbReference type="Proteomes" id="UP000003167"/>
    </source>
</evidence>
<keyword evidence="1" id="KW-0732">Signal</keyword>
<reference evidence="3 4" key="1">
    <citation type="submission" date="2011-12" db="EMBL/GenBank/DDBJ databases">
        <title>The Genome Sequence of Prevotella maculosa OT 289.</title>
        <authorList>
            <consortium name="The Broad Institute Genome Sequencing Platform"/>
            <person name="Earl A."/>
            <person name="Ward D."/>
            <person name="Feldgarden M."/>
            <person name="Gevers D."/>
            <person name="Izard J."/>
            <person name="Blanton J.M."/>
            <person name="Mathney J."/>
            <person name="Tanner A.C."/>
            <person name="Dewhirst F.E."/>
            <person name="Young S.K."/>
            <person name="Zeng Q."/>
            <person name="Gargeya S."/>
            <person name="Fitzgerald M."/>
            <person name="Haas B."/>
            <person name="Abouelleil A."/>
            <person name="Alvarado L."/>
            <person name="Arachchi H.M."/>
            <person name="Berlin A."/>
            <person name="Chapman S.B."/>
            <person name="Gearin G."/>
            <person name="Goldberg J."/>
            <person name="Griggs A."/>
            <person name="Gujja S."/>
            <person name="Hansen M."/>
            <person name="Heiman D."/>
            <person name="Howarth C."/>
            <person name="Larimer J."/>
            <person name="Lui A."/>
            <person name="MacDonald P.J.P."/>
            <person name="McCowen C."/>
            <person name="Montmayeur A."/>
            <person name="Murphy C."/>
            <person name="Neiman D."/>
            <person name="Pearson M."/>
            <person name="Priest M."/>
            <person name="Roberts A."/>
            <person name="Saif S."/>
            <person name="Shea T."/>
            <person name="Sisk P."/>
            <person name="Stolte C."/>
            <person name="Sykes S."/>
            <person name="Wortman J."/>
            <person name="Nusbaum C."/>
            <person name="Birren B."/>
        </authorList>
    </citation>
    <scope>NUCLEOTIDE SEQUENCE [LARGE SCALE GENOMIC DNA]</scope>
    <source>
        <strain evidence="3 4">OT 289</strain>
    </source>
</reference>
<dbReference type="STRING" id="999422.HMPREF9944_01939"/>
<feature type="chain" id="PRO_5003550003" description="Outer membrane protein beta-barrel domain-containing protein" evidence="1">
    <location>
        <begin position="20"/>
        <end position="249"/>
    </location>
</feature>
<proteinExistence type="predicted"/>
<sequence length="249" mass="27367">MRKFILAGIIVLTAGTAQAQCCSKNDISFTARLGYSVGGTAPVGLPRSIRRLNSYTLMPNFQLGIDVERRFCSGIGIMSGLRFENKGMQEDARVKNYHMAFSQGSQYLEGQYTGDAKTKVNEWMFTVPVMATLHVGDKVRLKAGPYLSYVVSKQFEGCAHGGYLRVGGPTGAKISIGEGPGQRGDYDFSDDMRRFQVGLTLGCDWLFADRLGGYLDLNWGLTGIHHSGFKTIEQTLYPIFATVGVVYEL</sequence>
<evidence type="ECO:0000259" key="2">
    <source>
        <dbReference type="Pfam" id="PF13568"/>
    </source>
</evidence>
<dbReference type="OrthoDB" id="1014137at2"/>
<dbReference type="HOGENOM" id="CLU_093065_0_0_10"/>
<evidence type="ECO:0000313" key="3">
    <source>
        <dbReference type="EMBL" id="EHO68685.1"/>
    </source>
</evidence>
<gene>
    <name evidence="3" type="ORF">HMPREF9944_01939</name>
</gene>
<dbReference type="RefSeq" id="WP_008565965.1">
    <property type="nucleotide sequence ID" value="NZ_JH594506.1"/>
</dbReference>
<feature type="signal peptide" evidence="1">
    <location>
        <begin position="1"/>
        <end position="19"/>
    </location>
</feature>
<dbReference type="InterPro" id="IPR025665">
    <property type="entry name" value="Beta-barrel_OMP_2"/>
</dbReference>
<evidence type="ECO:0000256" key="1">
    <source>
        <dbReference type="SAM" id="SignalP"/>
    </source>
</evidence>
<dbReference type="Pfam" id="PF13568">
    <property type="entry name" value="OMP_b-brl_2"/>
    <property type="match status" value="1"/>
</dbReference>
<organism evidence="3 4">
    <name type="scientific">Segatella maculosa OT 289</name>
    <dbReference type="NCBI Taxonomy" id="999422"/>
    <lineage>
        <taxon>Bacteria</taxon>
        <taxon>Pseudomonadati</taxon>
        <taxon>Bacteroidota</taxon>
        <taxon>Bacteroidia</taxon>
        <taxon>Bacteroidales</taxon>
        <taxon>Prevotellaceae</taxon>
        <taxon>Segatella</taxon>
    </lineage>
</organism>
<accession>H1HP45</accession>
<feature type="domain" description="Outer membrane protein beta-barrel" evidence="2">
    <location>
        <begin position="18"/>
        <end position="224"/>
    </location>
</feature>
<name>H1HP45_9BACT</name>